<accession>A0A067PD77</accession>
<reference evidence="3" key="1">
    <citation type="journal article" date="2014" name="Proc. Natl. Acad. Sci. U.S.A.">
        <title>Extensive sampling of basidiomycete genomes demonstrates inadequacy of the white-rot/brown-rot paradigm for wood decay fungi.</title>
        <authorList>
            <person name="Riley R."/>
            <person name="Salamov A.A."/>
            <person name="Brown D.W."/>
            <person name="Nagy L.G."/>
            <person name="Floudas D."/>
            <person name="Held B.W."/>
            <person name="Levasseur A."/>
            <person name="Lombard V."/>
            <person name="Morin E."/>
            <person name="Otillar R."/>
            <person name="Lindquist E.A."/>
            <person name="Sun H."/>
            <person name="LaButti K.M."/>
            <person name="Schmutz J."/>
            <person name="Jabbour D."/>
            <person name="Luo H."/>
            <person name="Baker S.E."/>
            <person name="Pisabarro A.G."/>
            <person name="Walton J.D."/>
            <person name="Blanchette R.A."/>
            <person name="Henrissat B."/>
            <person name="Martin F."/>
            <person name="Cullen D."/>
            <person name="Hibbett D.S."/>
            <person name="Grigoriev I.V."/>
        </authorList>
    </citation>
    <scope>NUCLEOTIDE SEQUENCE [LARGE SCALE GENOMIC DNA]</scope>
    <source>
        <strain evidence="3">MUCL 33604</strain>
    </source>
</reference>
<organism evidence="2 3">
    <name type="scientific">Jaapia argillacea MUCL 33604</name>
    <dbReference type="NCBI Taxonomy" id="933084"/>
    <lineage>
        <taxon>Eukaryota</taxon>
        <taxon>Fungi</taxon>
        <taxon>Dikarya</taxon>
        <taxon>Basidiomycota</taxon>
        <taxon>Agaricomycotina</taxon>
        <taxon>Agaricomycetes</taxon>
        <taxon>Agaricomycetidae</taxon>
        <taxon>Jaapiales</taxon>
        <taxon>Jaapiaceae</taxon>
        <taxon>Jaapia</taxon>
    </lineage>
</organism>
<dbReference type="Proteomes" id="UP000027265">
    <property type="component" value="Unassembled WGS sequence"/>
</dbReference>
<evidence type="ECO:0000313" key="3">
    <source>
        <dbReference type="Proteomes" id="UP000027265"/>
    </source>
</evidence>
<dbReference type="EMBL" id="KL197745">
    <property type="protein sequence ID" value="KDQ51805.1"/>
    <property type="molecule type" value="Genomic_DNA"/>
</dbReference>
<protein>
    <submittedName>
        <fullName evidence="2">Uncharacterized protein</fullName>
    </submittedName>
</protein>
<proteinExistence type="predicted"/>
<dbReference type="HOGENOM" id="CLU_2688165_0_0_1"/>
<dbReference type="AlphaFoldDB" id="A0A067PD77"/>
<evidence type="ECO:0000313" key="2">
    <source>
        <dbReference type="EMBL" id="KDQ51805.1"/>
    </source>
</evidence>
<gene>
    <name evidence="2" type="ORF">JAAARDRAFT_40834</name>
</gene>
<feature type="non-terminal residue" evidence="2">
    <location>
        <position position="78"/>
    </location>
</feature>
<name>A0A067PD77_9AGAM</name>
<feature type="compositionally biased region" description="Polar residues" evidence="1">
    <location>
        <begin position="45"/>
        <end position="56"/>
    </location>
</feature>
<sequence length="78" mass="8944">MNMHLHGTSSLKRRRRYSLCRDAEWARVCGVDNCWKSLLTPPTPNSAVSTFQSTTTHTRRDEGEPIFALENPPDRETL</sequence>
<feature type="region of interest" description="Disordered" evidence="1">
    <location>
        <begin position="45"/>
        <end position="78"/>
    </location>
</feature>
<keyword evidence="3" id="KW-1185">Reference proteome</keyword>
<dbReference type="InParanoid" id="A0A067PD77"/>
<evidence type="ECO:0000256" key="1">
    <source>
        <dbReference type="SAM" id="MobiDB-lite"/>
    </source>
</evidence>